<dbReference type="AlphaFoldDB" id="A0A9P8NVM4"/>
<dbReference type="InterPro" id="IPR027417">
    <property type="entry name" value="P-loop_NTPase"/>
</dbReference>
<evidence type="ECO:0000313" key="3">
    <source>
        <dbReference type="Proteomes" id="UP000769157"/>
    </source>
</evidence>
<dbReference type="GO" id="GO:0005524">
    <property type="term" value="F:ATP binding"/>
    <property type="evidence" value="ECO:0007669"/>
    <property type="project" value="InterPro"/>
</dbReference>
<proteinExistence type="predicted"/>
<comment type="caution">
    <text evidence="2">The sequence shown here is derived from an EMBL/GenBank/DDBJ whole genome shotgun (WGS) entry which is preliminary data.</text>
</comment>
<dbReference type="GeneID" id="70239017"/>
<reference evidence="2" key="1">
    <citation type="journal article" date="2021" name="Open Biol.">
        <title>Shared evolutionary footprints suggest mitochondrial oxidative damage underlies multiple complex I losses in fungi.</title>
        <authorList>
            <person name="Schikora-Tamarit M.A."/>
            <person name="Marcet-Houben M."/>
            <person name="Nosek J."/>
            <person name="Gabaldon T."/>
        </authorList>
    </citation>
    <scope>NUCLEOTIDE SEQUENCE</scope>
    <source>
        <strain evidence="2">CBS6075</strain>
    </source>
</reference>
<dbReference type="Pfam" id="PF00485">
    <property type="entry name" value="PRK"/>
    <property type="match status" value="1"/>
</dbReference>
<organism evidence="2 3">
    <name type="scientific">Ogataea philodendri</name>
    <dbReference type="NCBI Taxonomy" id="1378263"/>
    <lineage>
        <taxon>Eukaryota</taxon>
        <taxon>Fungi</taxon>
        <taxon>Dikarya</taxon>
        <taxon>Ascomycota</taxon>
        <taxon>Saccharomycotina</taxon>
        <taxon>Pichiomycetes</taxon>
        <taxon>Pichiales</taxon>
        <taxon>Pichiaceae</taxon>
        <taxon>Ogataea</taxon>
    </lineage>
</organism>
<evidence type="ECO:0000313" key="2">
    <source>
        <dbReference type="EMBL" id="KAH3660467.1"/>
    </source>
</evidence>
<keyword evidence="3" id="KW-1185">Reference proteome</keyword>
<dbReference type="Gene3D" id="3.40.50.300">
    <property type="entry name" value="P-loop containing nucleotide triphosphate hydrolases"/>
    <property type="match status" value="1"/>
</dbReference>
<dbReference type="OrthoDB" id="738517at2759"/>
<evidence type="ECO:0000259" key="1">
    <source>
        <dbReference type="Pfam" id="PF00485"/>
    </source>
</evidence>
<gene>
    <name evidence="2" type="ORF">OGAPHI_007053</name>
</gene>
<accession>A0A9P8NVM4</accession>
<dbReference type="SUPFAM" id="SSF52540">
    <property type="entry name" value="P-loop containing nucleoside triphosphate hydrolases"/>
    <property type="match status" value="1"/>
</dbReference>
<protein>
    <recommendedName>
        <fullName evidence="1">Phosphoribulokinase/uridine kinase domain-containing protein</fullName>
    </recommendedName>
</protein>
<dbReference type="Proteomes" id="UP000769157">
    <property type="component" value="Unassembled WGS sequence"/>
</dbReference>
<sequence>MEDYQKPNYSEFGPSRFDFFQVRAQMEARELQGCDVIIVHGLYALYDKALLESGTIKIFIDCDADVRLGRWIKRDILAGSATGDTKAERGALLKRMLTQYLSQYRVEMDEFIFRTKEFADIILPRGAELAGLSLIIDGIQHLIKDENDNTIMTIGGWGHDNNLQIRKNTNTVLSNQSQPTFTSLKNDNFENHNRRFFELN</sequence>
<reference evidence="2" key="2">
    <citation type="submission" date="2021-01" db="EMBL/GenBank/DDBJ databases">
        <authorList>
            <person name="Schikora-Tamarit M.A."/>
        </authorList>
    </citation>
    <scope>NUCLEOTIDE SEQUENCE</scope>
    <source>
        <strain evidence="2">CBS6075</strain>
    </source>
</reference>
<dbReference type="EMBL" id="JAEUBE010000504">
    <property type="protein sequence ID" value="KAH3660467.1"/>
    <property type="molecule type" value="Genomic_DNA"/>
</dbReference>
<dbReference type="GO" id="GO:0016301">
    <property type="term" value="F:kinase activity"/>
    <property type="evidence" value="ECO:0007669"/>
    <property type="project" value="InterPro"/>
</dbReference>
<feature type="domain" description="Phosphoribulokinase/uridine kinase" evidence="1">
    <location>
        <begin position="24"/>
        <end position="127"/>
    </location>
</feature>
<dbReference type="InterPro" id="IPR006083">
    <property type="entry name" value="PRK/URK"/>
</dbReference>
<dbReference type="RefSeq" id="XP_046058170.1">
    <property type="nucleotide sequence ID" value="XM_046208407.1"/>
</dbReference>
<name>A0A9P8NVM4_9ASCO</name>